<dbReference type="Proteomes" id="UP001165342">
    <property type="component" value="Unassembled WGS sequence"/>
</dbReference>
<organism evidence="2 3">
    <name type="scientific">Sphingomonas hankyongi</name>
    <dbReference type="NCBI Taxonomy" id="2908209"/>
    <lineage>
        <taxon>Bacteria</taxon>
        <taxon>Pseudomonadati</taxon>
        <taxon>Pseudomonadota</taxon>
        <taxon>Alphaproteobacteria</taxon>
        <taxon>Sphingomonadales</taxon>
        <taxon>Sphingomonadaceae</taxon>
        <taxon>Sphingomonas</taxon>
    </lineage>
</organism>
<evidence type="ECO:0000313" key="3">
    <source>
        <dbReference type="Proteomes" id="UP001165342"/>
    </source>
</evidence>
<gene>
    <name evidence="2" type="ORF">LZ538_03145</name>
</gene>
<keyword evidence="2" id="KW-0378">Hydrolase</keyword>
<dbReference type="EMBL" id="JAMGBE010000001">
    <property type="protein sequence ID" value="MCL6729051.1"/>
    <property type="molecule type" value="Genomic_DNA"/>
</dbReference>
<dbReference type="InterPro" id="IPR002711">
    <property type="entry name" value="HNH"/>
</dbReference>
<keyword evidence="2" id="KW-0255">Endonuclease</keyword>
<sequence>MLLSALGSKLRVDGGVKVLTFIIETAAQAGAEISPNAFAEILGLESRLYTIQSKPGADFSEDAKSSAFLREAFKQALTCPLCGGYLDPTKSASYDHVLRKKDGGDGQAQNCQITHPYCNSLKG</sequence>
<keyword evidence="3" id="KW-1185">Reference proteome</keyword>
<comment type="caution">
    <text evidence="2">The sequence shown here is derived from an EMBL/GenBank/DDBJ whole genome shotgun (WGS) entry which is preliminary data.</text>
</comment>
<evidence type="ECO:0000259" key="1">
    <source>
        <dbReference type="Pfam" id="PF01844"/>
    </source>
</evidence>
<dbReference type="CDD" id="cd00085">
    <property type="entry name" value="HNHc"/>
    <property type="match status" value="1"/>
</dbReference>
<dbReference type="RefSeq" id="WP_249830536.1">
    <property type="nucleotide sequence ID" value="NZ_JAMGBE010000001.1"/>
</dbReference>
<proteinExistence type="predicted"/>
<dbReference type="GO" id="GO:0004519">
    <property type="term" value="F:endonuclease activity"/>
    <property type="evidence" value="ECO:0007669"/>
    <property type="project" value="UniProtKB-KW"/>
</dbReference>
<dbReference type="Pfam" id="PF01844">
    <property type="entry name" value="HNH"/>
    <property type="match status" value="1"/>
</dbReference>
<evidence type="ECO:0000313" key="2">
    <source>
        <dbReference type="EMBL" id="MCL6729051.1"/>
    </source>
</evidence>
<accession>A0ABT0S084</accession>
<dbReference type="Gene3D" id="1.10.30.50">
    <property type="match status" value="1"/>
</dbReference>
<reference evidence="2" key="1">
    <citation type="submission" date="2022-05" db="EMBL/GenBank/DDBJ databases">
        <authorList>
            <person name="Jo J.-H."/>
            <person name="Im W.-T."/>
        </authorList>
    </citation>
    <scope>NUCLEOTIDE SEQUENCE</scope>
    <source>
        <strain evidence="2">SE220</strain>
    </source>
</reference>
<feature type="domain" description="HNH" evidence="1">
    <location>
        <begin position="79"/>
        <end position="123"/>
    </location>
</feature>
<keyword evidence="2" id="KW-0540">Nuclease</keyword>
<dbReference type="InterPro" id="IPR003615">
    <property type="entry name" value="HNH_nuc"/>
</dbReference>
<name>A0ABT0S084_9SPHN</name>
<protein>
    <submittedName>
        <fullName evidence="2">HNH endonuclease</fullName>
    </submittedName>
</protein>